<reference evidence="2 3" key="1">
    <citation type="submission" date="2016-07" db="EMBL/GenBank/DDBJ databases">
        <title>High microdiversification within the ubiquitous acI lineage of Actinobacteria.</title>
        <authorList>
            <person name="Neuenschwander S.M."/>
            <person name="Salcher M."/>
            <person name="Ghai R."/>
            <person name="Pernthaler J."/>
        </authorList>
    </citation>
    <scope>NUCLEOTIDE SEQUENCE [LARGE SCALE GENOMIC DNA]</scope>
    <source>
        <strain evidence="2">MMS-21-148</strain>
    </source>
</reference>
<dbReference type="Proteomes" id="UP000217144">
    <property type="component" value="Chromosome"/>
</dbReference>
<dbReference type="InterPro" id="IPR027273">
    <property type="entry name" value="Neocarzinostatin-like"/>
</dbReference>
<evidence type="ECO:0000313" key="3">
    <source>
        <dbReference type="Proteomes" id="UP000217144"/>
    </source>
</evidence>
<dbReference type="EMBL" id="CP016769">
    <property type="protein sequence ID" value="ASY10439.1"/>
    <property type="molecule type" value="Genomic_DNA"/>
</dbReference>
<proteinExistence type="predicted"/>
<organism evidence="2 3">
    <name type="scientific">Candidatus Planktophila lacus</name>
    <dbReference type="NCBI Taxonomy" id="1884913"/>
    <lineage>
        <taxon>Bacteria</taxon>
        <taxon>Bacillati</taxon>
        <taxon>Actinomycetota</taxon>
        <taxon>Actinomycetes</taxon>
        <taxon>Candidatus Nanopelagicales</taxon>
        <taxon>Candidatus Nanopelagicaceae</taxon>
        <taxon>Candidatus Planktophila</taxon>
    </lineage>
</organism>
<keyword evidence="3" id="KW-1185">Reference proteome</keyword>
<evidence type="ECO:0000256" key="1">
    <source>
        <dbReference type="SAM" id="SignalP"/>
    </source>
</evidence>
<dbReference type="SUPFAM" id="SSF49319">
    <property type="entry name" value="Actinoxanthin-like"/>
    <property type="match status" value="1"/>
</dbReference>
<feature type="signal peptide" evidence="1">
    <location>
        <begin position="1"/>
        <end position="26"/>
    </location>
</feature>
<gene>
    <name evidence="2" type="ORF">A1s21148_02620</name>
</gene>
<sequence length="173" mass="18394">MRTKAFLTTAVSALLLISLSVAPSNAAQKPQLVKGQFGESISAQARDITVDKNGQAQIVITGKGFDETVGIYLAYCVMPKSGAAPTPCGGGVNKSGIGDASYWISSNAPPYAANLAEPFRAGGRFTKNVGVSEKIGKIDCRKSKCALTVRSDHLREGDRSRDLFIPVTFKKRK</sequence>
<keyword evidence="1" id="KW-0732">Signal</keyword>
<name>A0AAC9YRU1_9ACTN</name>
<accession>A0AAC9YRU1</accession>
<evidence type="ECO:0000313" key="2">
    <source>
        <dbReference type="EMBL" id="ASY10439.1"/>
    </source>
</evidence>
<dbReference type="KEGG" id="plan:A1s21148_02620"/>
<dbReference type="RefSeq" id="WP_095670927.1">
    <property type="nucleotide sequence ID" value="NZ_CP016769.1"/>
</dbReference>
<dbReference type="Gene3D" id="2.60.40.230">
    <property type="entry name" value="Neocarzinostatin-like"/>
    <property type="match status" value="1"/>
</dbReference>
<protein>
    <submittedName>
        <fullName evidence="2">Uncharacterized protein</fullName>
    </submittedName>
</protein>
<feature type="chain" id="PRO_5042123928" evidence="1">
    <location>
        <begin position="27"/>
        <end position="173"/>
    </location>
</feature>
<dbReference type="AlphaFoldDB" id="A0AAC9YRU1"/>